<evidence type="ECO:0000313" key="4">
    <source>
        <dbReference type="Proteomes" id="UP000481421"/>
    </source>
</evidence>
<dbReference type="InterPro" id="IPR036365">
    <property type="entry name" value="PGBD-like_sf"/>
</dbReference>
<name>A0A6B3RJ88_9RHOB</name>
<gene>
    <name evidence="3" type="ORF">G3572_03075</name>
</gene>
<dbReference type="GO" id="GO:0008745">
    <property type="term" value="F:N-acetylmuramoyl-L-alanine amidase activity"/>
    <property type="evidence" value="ECO:0007669"/>
    <property type="project" value="InterPro"/>
</dbReference>
<dbReference type="CDD" id="cd06583">
    <property type="entry name" value="PGRP"/>
    <property type="match status" value="1"/>
</dbReference>
<dbReference type="RefSeq" id="WP_164609184.1">
    <property type="nucleotide sequence ID" value="NZ_JAAIKE010000001.1"/>
</dbReference>
<dbReference type="Gene3D" id="3.40.80.10">
    <property type="entry name" value="Peptidoglycan recognition protein-like"/>
    <property type="match status" value="1"/>
</dbReference>
<dbReference type="Proteomes" id="UP000481421">
    <property type="component" value="Unassembled WGS sequence"/>
</dbReference>
<dbReference type="InterPro" id="IPR036366">
    <property type="entry name" value="PGBDSf"/>
</dbReference>
<dbReference type="SUPFAM" id="SSF47090">
    <property type="entry name" value="PGBD-like"/>
    <property type="match status" value="1"/>
</dbReference>
<evidence type="ECO:0000259" key="1">
    <source>
        <dbReference type="Pfam" id="PF01471"/>
    </source>
</evidence>
<evidence type="ECO:0000259" key="2">
    <source>
        <dbReference type="Pfam" id="PF01510"/>
    </source>
</evidence>
<dbReference type="AlphaFoldDB" id="A0A6B3RJ88"/>
<dbReference type="SUPFAM" id="SSF55846">
    <property type="entry name" value="N-acetylmuramoyl-L-alanine amidase-like"/>
    <property type="match status" value="1"/>
</dbReference>
<feature type="domain" description="Peptidoglycan binding-like" evidence="1">
    <location>
        <begin position="200"/>
        <end position="237"/>
    </location>
</feature>
<dbReference type="InterPro" id="IPR002502">
    <property type="entry name" value="Amidase_domain"/>
</dbReference>
<accession>A0A6B3RJ88</accession>
<protein>
    <submittedName>
        <fullName evidence="3">N-acetylmuramoyl-L-alanine amidase</fullName>
    </submittedName>
</protein>
<organism evidence="3 4">
    <name type="scientific">Pseudotabrizicola algicola</name>
    <dbReference type="NCBI Taxonomy" id="2709381"/>
    <lineage>
        <taxon>Bacteria</taxon>
        <taxon>Pseudomonadati</taxon>
        <taxon>Pseudomonadota</taxon>
        <taxon>Alphaproteobacteria</taxon>
        <taxon>Rhodobacterales</taxon>
        <taxon>Paracoccaceae</taxon>
        <taxon>Pseudotabrizicola</taxon>
    </lineage>
</organism>
<proteinExistence type="predicted"/>
<comment type="caution">
    <text evidence="3">The sequence shown here is derived from an EMBL/GenBank/DDBJ whole genome shotgun (WGS) entry which is preliminary data.</text>
</comment>
<keyword evidence="4" id="KW-1185">Reference proteome</keyword>
<dbReference type="Gene3D" id="1.10.101.10">
    <property type="entry name" value="PGBD-like superfamily/PGBD"/>
    <property type="match status" value="1"/>
</dbReference>
<dbReference type="Pfam" id="PF01471">
    <property type="entry name" value="PG_binding_1"/>
    <property type="match status" value="1"/>
</dbReference>
<dbReference type="InterPro" id="IPR002477">
    <property type="entry name" value="Peptidoglycan-bd-like"/>
</dbReference>
<dbReference type="Pfam" id="PF01510">
    <property type="entry name" value="Amidase_2"/>
    <property type="match status" value="1"/>
</dbReference>
<reference evidence="3 4" key="1">
    <citation type="submission" date="2020-02" db="EMBL/GenBank/DDBJ databases">
        <title>Rhodobacter algicola sp. nov., isolated from microalga culture.</title>
        <authorList>
            <person name="Park C.-Y."/>
        </authorList>
    </citation>
    <scope>NUCLEOTIDE SEQUENCE [LARGE SCALE GENOMIC DNA]</scope>
    <source>
        <strain evidence="3 4">ETT8</strain>
    </source>
</reference>
<feature type="domain" description="N-acetylmuramoyl-L-alanine amidase" evidence="2">
    <location>
        <begin position="3"/>
        <end position="124"/>
    </location>
</feature>
<dbReference type="InterPro" id="IPR036505">
    <property type="entry name" value="Amidase/PGRP_sf"/>
</dbReference>
<evidence type="ECO:0000313" key="3">
    <source>
        <dbReference type="EMBL" id="NEX45173.1"/>
    </source>
</evidence>
<dbReference type="EMBL" id="JAAIKE010000001">
    <property type="protein sequence ID" value="NEX45173.1"/>
    <property type="molecule type" value="Genomic_DNA"/>
</dbReference>
<dbReference type="GO" id="GO:0009253">
    <property type="term" value="P:peptidoglycan catabolic process"/>
    <property type="evidence" value="ECO:0007669"/>
    <property type="project" value="InterPro"/>
</dbReference>
<sequence length="239" mass="25403">MMNRIVWHHTGGGHVPNDTDRAAYHRLIDGDGRVHAGVHAIEANAPGARLVAGRYAAHTGGLNSGSIGLAVCAMAGGVWANPRASAAFPTPQQIDALISETVGLCRAYGIQPVRAHVLSHAEVPLTLGVVQKGKWDFDYQIRNAAGRDPLAIGDELRAEVMTRLGTASLWPVNEPKARRPVLRQGASGVHVRVLQRALRVADDGLFGPKTRAAVLSFQRARQLLPDGVVGPITWAALGL</sequence>